<feature type="domain" description="Macro" evidence="1">
    <location>
        <begin position="1"/>
        <end position="165"/>
    </location>
</feature>
<dbReference type="EMBL" id="NJBN01000010">
    <property type="protein sequence ID" value="TKJ38358.1"/>
    <property type="molecule type" value="Genomic_DNA"/>
</dbReference>
<evidence type="ECO:0000313" key="3">
    <source>
        <dbReference type="Proteomes" id="UP000319619"/>
    </source>
</evidence>
<evidence type="ECO:0000313" key="2">
    <source>
        <dbReference type="EMBL" id="TKJ38358.1"/>
    </source>
</evidence>
<dbReference type="SUPFAM" id="SSF52949">
    <property type="entry name" value="Macro domain-like"/>
    <property type="match status" value="1"/>
</dbReference>
<dbReference type="Proteomes" id="UP000319619">
    <property type="component" value="Unassembled WGS sequence"/>
</dbReference>
<accession>A0A532UTT7</accession>
<evidence type="ECO:0000259" key="1">
    <source>
        <dbReference type="PROSITE" id="PS51154"/>
    </source>
</evidence>
<dbReference type="SMART" id="SM00506">
    <property type="entry name" value="A1pp"/>
    <property type="match status" value="1"/>
</dbReference>
<dbReference type="PANTHER" id="PTHR11106">
    <property type="entry name" value="GANGLIOSIDE INDUCED DIFFERENTIATION ASSOCIATED PROTEIN 2-RELATED"/>
    <property type="match status" value="1"/>
</dbReference>
<proteinExistence type="predicted"/>
<comment type="caution">
    <text evidence="2">The sequence shown here is derived from an EMBL/GenBank/DDBJ whole genome shotgun (WGS) entry which is preliminary data.</text>
</comment>
<organism evidence="2 3">
    <name type="scientific">candidate division LCP-89 bacterium B3_LCP</name>
    <dbReference type="NCBI Taxonomy" id="2012998"/>
    <lineage>
        <taxon>Bacteria</taxon>
        <taxon>Pseudomonadati</taxon>
        <taxon>Bacteria division LCP-89</taxon>
    </lineage>
</organism>
<sequence>MISIVKGNITESDCVAIVNAANNDLQLGSGVAGAIRSKGGPSIQEECDRIGSIEVGGAALTSGGNLKAKYVIHAASMGFSHPTTAESLQLSTQASLFICAANKIESVAFPALGTGVSGFPVDECARIMLNTVKQHSLDNEYPQKVEFVLWDDESYNTFLRTNKQI</sequence>
<reference evidence="2 3" key="1">
    <citation type="submission" date="2017-06" db="EMBL/GenBank/DDBJ databases">
        <title>Novel microbial phyla capable of carbon fixation and sulfur reduction in deep-sea sediments.</title>
        <authorList>
            <person name="Huang J."/>
            <person name="Baker B."/>
            <person name="Wang Y."/>
        </authorList>
    </citation>
    <scope>NUCLEOTIDE SEQUENCE [LARGE SCALE GENOMIC DNA]</scope>
    <source>
        <strain evidence="2">B3_LCP</strain>
    </source>
</reference>
<dbReference type="InterPro" id="IPR043472">
    <property type="entry name" value="Macro_dom-like"/>
</dbReference>
<dbReference type="PANTHER" id="PTHR11106:SF111">
    <property type="entry name" value="MACRO DOMAIN-CONTAINING PROTEIN"/>
    <property type="match status" value="1"/>
</dbReference>
<dbReference type="InterPro" id="IPR002589">
    <property type="entry name" value="Macro_dom"/>
</dbReference>
<dbReference type="PROSITE" id="PS51154">
    <property type="entry name" value="MACRO"/>
    <property type="match status" value="1"/>
</dbReference>
<dbReference type="AlphaFoldDB" id="A0A532UTT7"/>
<gene>
    <name evidence="2" type="ORF">CEE37_12625</name>
</gene>
<dbReference type="Pfam" id="PF01661">
    <property type="entry name" value="Macro"/>
    <property type="match status" value="1"/>
</dbReference>
<dbReference type="Gene3D" id="3.40.220.10">
    <property type="entry name" value="Leucine Aminopeptidase, subunit E, domain 1"/>
    <property type="match status" value="1"/>
</dbReference>
<protein>
    <recommendedName>
        <fullName evidence="1">Macro domain-containing protein</fullName>
    </recommendedName>
</protein>
<name>A0A532UTT7_UNCL8</name>